<evidence type="ECO:0000313" key="4">
    <source>
        <dbReference type="Proteomes" id="UP000268162"/>
    </source>
</evidence>
<feature type="region of interest" description="Disordered" evidence="1">
    <location>
        <begin position="346"/>
        <end position="439"/>
    </location>
</feature>
<dbReference type="GO" id="GO:0015031">
    <property type="term" value="P:protein transport"/>
    <property type="evidence" value="ECO:0007669"/>
    <property type="project" value="TreeGrafter"/>
</dbReference>
<proteinExistence type="predicted"/>
<dbReference type="STRING" id="215637.A0A4P9ZT77"/>
<dbReference type="InterPro" id="IPR011022">
    <property type="entry name" value="Arrestin_C-like"/>
</dbReference>
<dbReference type="SUPFAM" id="SSF81296">
    <property type="entry name" value="E set domains"/>
    <property type="match status" value="1"/>
</dbReference>
<dbReference type="EMBL" id="ML002730">
    <property type="protein sequence ID" value="RKP36031.1"/>
    <property type="molecule type" value="Genomic_DNA"/>
</dbReference>
<reference evidence="4" key="1">
    <citation type="journal article" date="2018" name="Nat. Microbiol.">
        <title>Leveraging single-cell genomics to expand the fungal tree of life.</title>
        <authorList>
            <person name="Ahrendt S.R."/>
            <person name="Quandt C.A."/>
            <person name="Ciobanu D."/>
            <person name="Clum A."/>
            <person name="Salamov A."/>
            <person name="Andreopoulos B."/>
            <person name="Cheng J.F."/>
            <person name="Woyke T."/>
            <person name="Pelin A."/>
            <person name="Henrissat B."/>
            <person name="Reynolds N.K."/>
            <person name="Benny G.L."/>
            <person name="Smith M.E."/>
            <person name="James T.Y."/>
            <person name="Grigoriev I.V."/>
        </authorList>
    </citation>
    <scope>NUCLEOTIDE SEQUENCE [LARGE SCALE GENOMIC DNA]</scope>
    <source>
        <strain evidence="4">RSA 468</strain>
    </source>
</reference>
<sequence length="439" mass="48383">MLEHFELILPAGVLAQTFHPQGQLSGQVSLTVSKPLKVQRIRLQLEAEETVAIRETRRGTPITLTTKEKQAFLLCGVLVFGSQEDLPSKQWETVPPGTHQFGFTLRFPAVNFPPSLNKPNGCRISYTLRATLERPQKLQNALVFTDPVEVRVAPRYEAPSLQQHSVQSETVEDPAAALSARFTGTISLTTVCPGEISSAAFQVDSLCEVPMQTIQCELLEQVECFATVRGQTRTSMHETVLRTYEADPSIADPPALTRRGHIHIPLPYELTPLSTRQMAIRYLLQFVIKFSTARGPAGIRKLYLTVPLTVVHRKTPQPASFPSYLEAGAVPEFEMDLLPEFRPWDPNNPFWPKPAGQGSSSFDPSQIPDVPTPPDTGRGNPGGLFKKWASMASIPAPPKLPPRKPDNTPPLPPRATTTNPVPTGSLRLPRFFGLGTSPR</sequence>
<dbReference type="PANTHER" id="PTHR11188">
    <property type="entry name" value="ARRESTIN DOMAIN CONTAINING PROTEIN"/>
    <property type="match status" value="1"/>
</dbReference>
<dbReference type="Pfam" id="PF02752">
    <property type="entry name" value="Arrestin_C"/>
    <property type="match status" value="1"/>
</dbReference>
<dbReference type="GO" id="GO:0005737">
    <property type="term" value="C:cytoplasm"/>
    <property type="evidence" value="ECO:0007669"/>
    <property type="project" value="TreeGrafter"/>
</dbReference>
<feature type="domain" description="Arrestin C-terminal-like" evidence="2">
    <location>
        <begin position="176"/>
        <end position="315"/>
    </location>
</feature>
<dbReference type="InterPro" id="IPR011021">
    <property type="entry name" value="Arrestin-like_N"/>
</dbReference>
<name>A0A4P9ZT77_9FUNG</name>
<accession>A0A4P9ZT77</accession>
<dbReference type="PANTHER" id="PTHR11188:SF17">
    <property type="entry name" value="FI21816P1"/>
    <property type="match status" value="1"/>
</dbReference>
<dbReference type="Gene3D" id="2.60.40.640">
    <property type="match status" value="2"/>
</dbReference>
<organism evidence="3 4">
    <name type="scientific">Dimargaris cristalligena</name>
    <dbReference type="NCBI Taxonomy" id="215637"/>
    <lineage>
        <taxon>Eukaryota</taxon>
        <taxon>Fungi</taxon>
        <taxon>Fungi incertae sedis</taxon>
        <taxon>Zoopagomycota</taxon>
        <taxon>Kickxellomycotina</taxon>
        <taxon>Dimargaritomycetes</taxon>
        <taxon>Dimargaritales</taxon>
        <taxon>Dimargaritaceae</taxon>
        <taxon>Dimargaris</taxon>
    </lineage>
</organism>
<evidence type="ECO:0000259" key="2">
    <source>
        <dbReference type="SMART" id="SM01017"/>
    </source>
</evidence>
<evidence type="ECO:0000313" key="3">
    <source>
        <dbReference type="EMBL" id="RKP36031.1"/>
    </source>
</evidence>
<dbReference type="Proteomes" id="UP000268162">
    <property type="component" value="Unassembled WGS sequence"/>
</dbReference>
<gene>
    <name evidence="3" type="ORF">BJ085DRAFT_35779</name>
</gene>
<dbReference type="AlphaFoldDB" id="A0A4P9ZT77"/>
<dbReference type="SMART" id="SM01017">
    <property type="entry name" value="Arrestin_C"/>
    <property type="match status" value="1"/>
</dbReference>
<dbReference type="Pfam" id="PF00339">
    <property type="entry name" value="Arrestin_N"/>
    <property type="match status" value="1"/>
</dbReference>
<dbReference type="InterPro" id="IPR014752">
    <property type="entry name" value="Arrestin-like_C"/>
</dbReference>
<keyword evidence="4" id="KW-1185">Reference proteome</keyword>
<evidence type="ECO:0000256" key="1">
    <source>
        <dbReference type="SAM" id="MobiDB-lite"/>
    </source>
</evidence>
<dbReference type="InterPro" id="IPR014756">
    <property type="entry name" value="Ig_E-set"/>
</dbReference>
<protein>
    <recommendedName>
        <fullName evidence="2">Arrestin C-terminal-like domain-containing protein</fullName>
    </recommendedName>
</protein>
<dbReference type="InterPro" id="IPR050357">
    <property type="entry name" value="Arrestin_domain-protein"/>
</dbReference>